<sequence>MRRNRPVISAFDFEVIKNALKAVIAEGDIPECEWDKQARILAKTFSGTEADETMIGVLLETCRASAANASEEERPAARARAAHVEERRCNVQRSRELLARSRHELCKGETEGTGPGGPKPEVLSD</sequence>
<accession>A0ACC6SVH1</accession>
<evidence type="ECO:0000313" key="1">
    <source>
        <dbReference type="EMBL" id="MER9283752.1"/>
    </source>
</evidence>
<keyword evidence="2" id="KW-1185">Reference proteome</keyword>
<reference evidence="1 2" key="1">
    <citation type="journal article" date="2024" name="Proc. Natl. Acad. Sci. U.S.A.">
        <title>The evolutionary genomics of adaptation to stress in wild rhizobium bacteria.</title>
        <authorList>
            <person name="Kehlet-Delgado H."/>
            <person name="Montoya A.P."/>
            <person name="Jensen K.T."/>
            <person name="Wendlandt C.E."/>
            <person name="Dexheimer C."/>
            <person name="Roberts M."/>
            <person name="Torres Martinez L."/>
            <person name="Friesen M.L."/>
            <person name="Griffitts J.S."/>
            <person name="Porter S.S."/>
        </authorList>
    </citation>
    <scope>NUCLEOTIDE SEQUENCE [LARGE SCALE GENOMIC DNA]</scope>
    <source>
        <strain evidence="1 2">M0468</strain>
    </source>
</reference>
<proteinExistence type="predicted"/>
<protein>
    <submittedName>
        <fullName evidence="1">Uncharacterized protein</fullName>
    </submittedName>
</protein>
<gene>
    <name evidence="1" type="ORF">NKI81_07220</name>
</gene>
<dbReference type="Proteomes" id="UP001480082">
    <property type="component" value="Unassembled WGS sequence"/>
</dbReference>
<evidence type="ECO:0000313" key="2">
    <source>
        <dbReference type="Proteomes" id="UP001480082"/>
    </source>
</evidence>
<comment type="caution">
    <text evidence="1">The sequence shown here is derived from an EMBL/GenBank/DDBJ whole genome shotgun (WGS) entry which is preliminary data.</text>
</comment>
<name>A0ACC6SVH1_9HYPH</name>
<dbReference type="EMBL" id="JAMYRI010000003">
    <property type="protein sequence ID" value="MER9283752.1"/>
    <property type="molecule type" value="Genomic_DNA"/>
</dbReference>
<organism evidence="1 2">
    <name type="scientific">Mesorhizobium australicum</name>
    <dbReference type="NCBI Taxonomy" id="536018"/>
    <lineage>
        <taxon>Bacteria</taxon>
        <taxon>Pseudomonadati</taxon>
        <taxon>Pseudomonadota</taxon>
        <taxon>Alphaproteobacteria</taxon>
        <taxon>Hyphomicrobiales</taxon>
        <taxon>Phyllobacteriaceae</taxon>
        <taxon>Mesorhizobium</taxon>
    </lineage>
</organism>